<proteinExistence type="predicted"/>
<comment type="caution">
    <text evidence="3">The sequence shown here is derived from an EMBL/GenBank/DDBJ whole genome shotgun (WGS) entry which is preliminary data.</text>
</comment>
<evidence type="ECO:0000313" key="3">
    <source>
        <dbReference type="EMBL" id="OPX42673.1"/>
    </source>
</evidence>
<keyword evidence="1" id="KW-0472">Membrane</keyword>
<gene>
    <name evidence="3" type="ORF">CLHUN_34950</name>
</gene>
<dbReference type="Pfam" id="PF25231">
    <property type="entry name" value="DUF7847"/>
    <property type="match status" value="1"/>
</dbReference>
<feature type="transmembrane region" description="Helical" evidence="1">
    <location>
        <begin position="215"/>
        <end position="243"/>
    </location>
</feature>
<dbReference type="Proteomes" id="UP000191554">
    <property type="component" value="Unassembled WGS sequence"/>
</dbReference>
<feature type="transmembrane region" description="Helical" evidence="1">
    <location>
        <begin position="21"/>
        <end position="41"/>
    </location>
</feature>
<dbReference type="EMBL" id="MZGX01000026">
    <property type="protein sequence ID" value="OPX42673.1"/>
    <property type="molecule type" value="Genomic_DNA"/>
</dbReference>
<keyword evidence="4" id="KW-1185">Reference proteome</keyword>
<protein>
    <recommendedName>
        <fullName evidence="2">DUF7847 domain-containing protein</fullName>
    </recommendedName>
</protein>
<evidence type="ECO:0000259" key="2">
    <source>
        <dbReference type="Pfam" id="PF25231"/>
    </source>
</evidence>
<feature type="transmembrane region" description="Helical" evidence="1">
    <location>
        <begin position="159"/>
        <end position="183"/>
    </location>
</feature>
<dbReference type="OrthoDB" id="1738801at2"/>
<dbReference type="RefSeq" id="WP_080065916.1">
    <property type="nucleotide sequence ID" value="NZ_MZGX01000026.1"/>
</dbReference>
<sequence>MRHLENAFKFTFKNFLLTLPLLISLAIPALITGVGSLGFLAHRGTLIENFRRAMENLTNGGYYNYGDLFAGIDMSSIIVSSIISGLLSFVFMLLVRPATYGLINLHYETGDAKLNDFSRCMSKYIGRFVIYGLLNIAIGIGVAIAFMILIFVGVFVSTIILPLGIILLIGFTLGGIVGTVALYNYMALWFPAVCVEDSDVIDGLKNSFRYVKGNFWPILGITILVNLCGSIAGSILGGIIGLIPVVGSIVAPVITGLAEFILIVFYFEVYRERTGRYAIPEPPKQFDGFQNGGVQ</sequence>
<dbReference type="AlphaFoldDB" id="A0A1V4SG12"/>
<feature type="transmembrane region" description="Helical" evidence="1">
    <location>
        <begin position="128"/>
        <end position="153"/>
    </location>
</feature>
<keyword evidence="1" id="KW-0812">Transmembrane</keyword>
<evidence type="ECO:0000313" key="4">
    <source>
        <dbReference type="Proteomes" id="UP000191554"/>
    </source>
</evidence>
<feature type="transmembrane region" description="Helical" evidence="1">
    <location>
        <begin position="249"/>
        <end position="267"/>
    </location>
</feature>
<name>A0A1V4SG12_RUMHU</name>
<dbReference type="STRING" id="48256.CLHUN_34950"/>
<feature type="transmembrane region" description="Helical" evidence="1">
    <location>
        <begin position="74"/>
        <end position="95"/>
    </location>
</feature>
<accession>A0A1V4SG12</accession>
<reference evidence="3 4" key="1">
    <citation type="submission" date="2017-03" db="EMBL/GenBank/DDBJ databases">
        <title>Genome sequence of Clostridium hungatei DSM 14427.</title>
        <authorList>
            <person name="Poehlein A."/>
            <person name="Daniel R."/>
        </authorList>
    </citation>
    <scope>NUCLEOTIDE SEQUENCE [LARGE SCALE GENOMIC DNA]</scope>
    <source>
        <strain evidence="3 4">DSM 14427</strain>
    </source>
</reference>
<dbReference type="InterPro" id="IPR057169">
    <property type="entry name" value="DUF7847"/>
</dbReference>
<keyword evidence="1" id="KW-1133">Transmembrane helix</keyword>
<evidence type="ECO:0000256" key="1">
    <source>
        <dbReference type="SAM" id="Phobius"/>
    </source>
</evidence>
<feature type="domain" description="DUF7847" evidence="2">
    <location>
        <begin position="74"/>
        <end position="243"/>
    </location>
</feature>
<organism evidence="3 4">
    <name type="scientific">Ruminiclostridium hungatei</name>
    <name type="common">Clostridium hungatei</name>
    <dbReference type="NCBI Taxonomy" id="48256"/>
    <lineage>
        <taxon>Bacteria</taxon>
        <taxon>Bacillati</taxon>
        <taxon>Bacillota</taxon>
        <taxon>Clostridia</taxon>
        <taxon>Eubacteriales</taxon>
        <taxon>Oscillospiraceae</taxon>
        <taxon>Ruminiclostridium</taxon>
    </lineage>
</organism>